<evidence type="ECO:0000256" key="1">
    <source>
        <dbReference type="SAM" id="MobiDB-lite"/>
    </source>
</evidence>
<evidence type="ECO:0000313" key="4">
    <source>
        <dbReference type="EMBL" id="CAF3485823.1"/>
    </source>
</evidence>
<gene>
    <name evidence="2" type="ORF">IZO911_LOCUS12913</name>
    <name evidence="5" type="ORF">KXQ929_LOCUS18000</name>
    <name evidence="4" type="ORF">OKA104_LOCUS601</name>
    <name evidence="3" type="ORF">VCS650_LOCUS9993</name>
</gene>
<feature type="compositionally biased region" description="Low complexity" evidence="1">
    <location>
        <begin position="44"/>
        <end position="61"/>
    </location>
</feature>
<dbReference type="EMBL" id="CAJNON010000071">
    <property type="protein sequence ID" value="CAF0913844.1"/>
    <property type="molecule type" value="Genomic_DNA"/>
</dbReference>
<evidence type="ECO:0000313" key="5">
    <source>
        <dbReference type="EMBL" id="CAF3817199.1"/>
    </source>
</evidence>
<evidence type="ECO:0000313" key="2">
    <source>
        <dbReference type="EMBL" id="CAF0913578.1"/>
    </source>
</evidence>
<protein>
    <submittedName>
        <fullName evidence="3">Uncharacterized protein</fullName>
    </submittedName>
</protein>
<dbReference type="EMBL" id="CAJOBB010001153">
    <property type="protein sequence ID" value="CAF3817199.1"/>
    <property type="molecule type" value="Genomic_DNA"/>
</dbReference>
<feature type="region of interest" description="Disordered" evidence="1">
    <location>
        <begin position="44"/>
        <end position="64"/>
    </location>
</feature>
<dbReference type="EMBL" id="CAJOAY010000012">
    <property type="protein sequence ID" value="CAF3485823.1"/>
    <property type="molecule type" value="Genomic_DNA"/>
</dbReference>
<proteinExistence type="predicted"/>
<accession>A0A814AEV5</accession>
<organism evidence="3 6">
    <name type="scientific">Adineta steineri</name>
    <dbReference type="NCBI Taxonomy" id="433720"/>
    <lineage>
        <taxon>Eukaryota</taxon>
        <taxon>Metazoa</taxon>
        <taxon>Spiralia</taxon>
        <taxon>Gnathifera</taxon>
        <taxon>Rotifera</taxon>
        <taxon>Eurotatoria</taxon>
        <taxon>Bdelloidea</taxon>
        <taxon>Adinetida</taxon>
        <taxon>Adinetidae</taxon>
        <taxon>Adineta</taxon>
    </lineage>
</organism>
<dbReference type="Proteomes" id="UP000663891">
    <property type="component" value="Unassembled WGS sequence"/>
</dbReference>
<dbReference type="Proteomes" id="UP000663868">
    <property type="component" value="Unassembled WGS sequence"/>
</dbReference>
<name>A0A814AEV5_9BILA</name>
<feature type="region of interest" description="Disordered" evidence="1">
    <location>
        <begin position="217"/>
        <end position="240"/>
    </location>
</feature>
<evidence type="ECO:0000313" key="6">
    <source>
        <dbReference type="Proteomes" id="UP000663891"/>
    </source>
</evidence>
<sequence length="523" mass="58768">MSRNNISPLIKAQLEKLNAAGGGGGGITSGRRIISSSSPIVIPNKLPYSNPSSQGSSSYRSVGDQMSSIGETLLQSHNDTDDGLCTSLPLLSSTHQQLVHSAARDRIAVKNKLRRPIKQKLSALKEIDDRQIDLFSSISTYEQTNSLPQIESKKPSQSIIDVPDLNIMQLRVRDHSADKILSTSPIIPTYISSMRRSTSFKHPQEMKLINQSLFVTPPNHKDEEEEEEEEINENKSISSYSSEEHIYDNLDLYKRHKTPSTSDIVSDENQSSTNIIVTTREHSTLTTARLRPVTVHITSNNDQQTVNEFENVFNQLKKRSLMKNILPKEEIISEPSLSERIEIPVLINSTSEETPTPLITENESIVPNMMPMTKRIEISHLTQQPNRRKTVGGVHLPGNNKVATTDNKPAASWIDIAKQKQSKFQSISIEKHQHDEPEQQEVTCHESPVISRKQVNISSNLTIVKENTSEDVRLNRKSMFEPAITRRASPTVPLTNTVERDSIRALKADKPNRINNLIQFFDK</sequence>
<reference evidence="3" key="1">
    <citation type="submission" date="2021-02" db="EMBL/GenBank/DDBJ databases">
        <authorList>
            <person name="Nowell W R."/>
        </authorList>
    </citation>
    <scope>NUCLEOTIDE SEQUENCE</scope>
</reference>
<dbReference type="OrthoDB" id="10039095at2759"/>
<evidence type="ECO:0000313" key="3">
    <source>
        <dbReference type="EMBL" id="CAF0913844.1"/>
    </source>
</evidence>
<comment type="caution">
    <text evidence="3">The sequence shown here is derived from an EMBL/GenBank/DDBJ whole genome shotgun (WGS) entry which is preliminary data.</text>
</comment>
<dbReference type="Proteomes" id="UP000663860">
    <property type="component" value="Unassembled WGS sequence"/>
</dbReference>
<dbReference type="Proteomes" id="UP000663881">
    <property type="component" value="Unassembled WGS sequence"/>
</dbReference>
<dbReference type="AlphaFoldDB" id="A0A814AEV5"/>
<dbReference type="EMBL" id="CAJNOE010000102">
    <property type="protein sequence ID" value="CAF0913578.1"/>
    <property type="molecule type" value="Genomic_DNA"/>
</dbReference>